<keyword evidence="5" id="KW-1185">Reference proteome</keyword>
<protein>
    <recommendedName>
        <fullName evidence="6">Phenazine biosynthesis PhzC/PhzF protein</fullName>
    </recommendedName>
</protein>
<evidence type="ECO:0000256" key="1">
    <source>
        <dbReference type="ARBA" id="ARBA00008270"/>
    </source>
</evidence>
<dbReference type="InterPro" id="IPR003719">
    <property type="entry name" value="Phenazine_PhzF-like"/>
</dbReference>
<evidence type="ECO:0000313" key="4">
    <source>
        <dbReference type="EMBL" id="KAL3697701.1"/>
    </source>
</evidence>
<reference evidence="4 5" key="1">
    <citation type="submission" date="2024-09" db="EMBL/GenBank/DDBJ databases">
        <title>Chromosome-scale assembly of Riccia sorocarpa.</title>
        <authorList>
            <person name="Paukszto L."/>
        </authorList>
    </citation>
    <scope>NUCLEOTIDE SEQUENCE [LARGE SCALE GENOMIC DNA]</scope>
    <source>
        <strain evidence="4">LP-2024</strain>
        <tissue evidence="4">Aerial parts of the thallus</tissue>
    </source>
</reference>
<gene>
    <name evidence="4" type="ORF">R1sor_011777</name>
</gene>
<comment type="caution">
    <text evidence="4">The sequence shown here is derived from an EMBL/GenBank/DDBJ whole genome shotgun (WGS) entry which is preliminary data.</text>
</comment>
<feature type="region of interest" description="Disordered" evidence="3">
    <location>
        <begin position="1"/>
        <end position="26"/>
    </location>
</feature>
<accession>A0ABD3I2W0</accession>
<dbReference type="Proteomes" id="UP001633002">
    <property type="component" value="Unassembled WGS sequence"/>
</dbReference>
<comment type="similarity">
    <text evidence="1">Belongs to the PhzF family.</text>
</comment>
<dbReference type="EMBL" id="JBJQOH010000002">
    <property type="protein sequence ID" value="KAL3697701.1"/>
    <property type="molecule type" value="Genomic_DNA"/>
</dbReference>
<name>A0ABD3I2W0_9MARC</name>
<dbReference type="AlphaFoldDB" id="A0ABD3I2W0"/>
<dbReference type="PANTHER" id="PTHR13774">
    <property type="entry name" value="PHENAZINE BIOSYNTHESIS PROTEIN"/>
    <property type="match status" value="1"/>
</dbReference>
<proteinExistence type="inferred from homology"/>
<dbReference type="Pfam" id="PF02567">
    <property type="entry name" value="PhzC-PhzF"/>
    <property type="match status" value="2"/>
</dbReference>
<dbReference type="PANTHER" id="PTHR13774:SF17">
    <property type="entry name" value="PHENAZINE BIOSYNTHESIS-LIKE DOMAIN-CONTAINING PROTEIN"/>
    <property type="match status" value="1"/>
</dbReference>
<dbReference type="Gene3D" id="3.10.310.10">
    <property type="entry name" value="Diaminopimelate Epimerase, Chain A, domain 1"/>
    <property type="match status" value="2"/>
</dbReference>
<dbReference type="SUPFAM" id="SSF54506">
    <property type="entry name" value="Diaminopimelate epimerase-like"/>
    <property type="match status" value="1"/>
</dbReference>
<evidence type="ECO:0000313" key="5">
    <source>
        <dbReference type="Proteomes" id="UP001633002"/>
    </source>
</evidence>
<evidence type="ECO:0000256" key="3">
    <source>
        <dbReference type="SAM" id="MobiDB-lite"/>
    </source>
</evidence>
<dbReference type="GO" id="GO:0016853">
    <property type="term" value="F:isomerase activity"/>
    <property type="evidence" value="ECO:0007669"/>
    <property type="project" value="UniProtKB-KW"/>
</dbReference>
<sequence>MDGHKRTELTNEVTRRVSEEDLEEPARKNNYEDELFTPIDFAHINTFTKKPFSGNPAAVCVLPYERNDEWLKLIAKEFNLPATAFVIKRRQSKRSMSAQSEGSPLIAADETGTELKPVKWVNHPVGNEFDIRWFSTDAELGLCGHATLASAHMLFSSGMVKGDTIIFHSKKGTLRAAKVAGYHQDDEEPSVDRGNKEANVLHAKTVELGKGVVELDFPLSMAAQVDLAEAGRVSDALEVAKAVWVGRNELGDYLVEVSSSKEVELLRPNYQKIKELGGRSVIATARAPAEREIDVISRVFAPNLGINEDSVTGSVHTTIGPYWAAKLGKNTLEAYQASARGGHMTVRVDDCAGRVFLQGGAVTLMAGTLVNTFCV</sequence>
<keyword evidence="2" id="KW-0413">Isomerase</keyword>
<evidence type="ECO:0000256" key="2">
    <source>
        <dbReference type="ARBA" id="ARBA00023235"/>
    </source>
</evidence>
<organism evidence="4 5">
    <name type="scientific">Riccia sorocarpa</name>
    <dbReference type="NCBI Taxonomy" id="122646"/>
    <lineage>
        <taxon>Eukaryota</taxon>
        <taxon>Viridiplantae</taxon>
        <taxon>Streptophyta</taxon>
        <taxon>Embryophyta</taxon>
        <taxon>Marchantiophyta</taxon>
        <taxon>Marchantiopsida</taxon>
        <taxon>Marchantiidae</taxon>
        <taxon>Marchantiales</taxon>
        <taxon>Ricciaceae</taxon>
        <taxon>Riccia</taxon>
    </lineage>
</organism>
<evidence type="ECO:0008006" key="6">
    <source>
        <dbReference type="Google" id="ProtNLM"/>
    </source>
</evidence>